<accession>A0A2T3FR67</accession>
<evidence type="ECO:0000256" key="5">
    <source>
        <dbReference type="ARBA" id="ARBA00022989"/>
    </source>
</evidence>
<keyword evidence="3" id="KW-1003">Cell membrane</keyword>
<evidence type="ECO:0000256" key="6">
    <source>
        <dbReference type="ARBA" id="ARBA00023136"/>
    </source>
</evidence>
<evidence type="ECO:0000256" key="4">
    <source>
        <dbReference type="ARBA" id="ARBA00022692"/>
    </source>
</evidence>
<dbReference type="InterPro" id="IPR049142">
    <property type="entry name" value="MS_channel_1st"/>
</dbReference>
<comment type="caution">
    <text evidence="11">The sequence shown here is derived from an EMBL/GenBank/DDBJ whole genome shotgun (WGS) entry which is preliminary data.</text>
</comment>
<dbReference type="PANTHER" id="PTHR30221">
    <property type="entry name" value="SMALL-CONDUCTANCE MECHANOSENSITIVE CHANNEL"/>
    <property type="match status" value="1"/>
</dbReference>
<keyword evidence="12" id="KW-1185">Reference proteome</keyword>
<keyword evidence="4 7" id="KW-0812">Transmembrane</keyword>
<keyword evidence="5 7" id="KW-1133">Transmembrane helix</keyword>
<dbReference type="InterPro" id="IPR006685">
    <property type="entry name" value="MscS_channel_2nd"/>
</dbReference>
<comment type="subcellular location">
    <subcellularLocation>
        <location evidence="1">Cell membrane</location>
        <topology evidence="1">Multi-pass membrane protein</topology>
    </subcellularLocation>
</comment>
<dbReference type="Proteomes" id="UP000241048">
    <property type="component" value="Unassembled WGS sequence"/>
</dbReference>
<dbReference type="InterPro" id="IPR045275">
    <property type="entry name" value="MscS_archaea/bacteria_type"/>
</dbReference>
<dbReference type="PANTHER" id="PTHR30221:SF1">
    <property type="entry name" value="SMALL-CONDUCTANCE MECHANOSENSITIVE CHANNEL"/>
    <property type="match status" value="1"/>
</dbReference>
<keyword evidence="6 7" id="KW-0472">Membrane</keyword>
<dbReference type="AlphaFoldDB" id="A0A2T3FR67"/>
<protein>
    <submittedName>
        <fullName evidence="11">Mechanosensitive ion channel protein</fullName>
    </submittedName>
</protein>
<dbReference type="SUPFAM" id="SSF82861">
    <property type="entry name" value="Mechanosensitive channel protein MscS (YggB), transmembrane region"/>
    <property type="match status" value="1"/>
</dbReference>
<dbReference type="Gene3D" id="1.10.287.1260">
    <property type="match status" value="1"/>
</dbReference>
<feature type="domain" description="Mechanosensitive ion channel transmembrane helices 2/3" evidence="10">
    <location>
        <begin position="97"/>
        <end position="129"/>
    </location>
</feature>
<evidence type="ECO:0000259" key="10">
    <source>
        <dbReference type="Pfam" id="PF21088"/>
    </source>
</evidence>
<proteinExistence type="inferred from homology"/>
<dbReference type="SUPFAM" id="SSF50182">
    <property type="entry name" value="Sm-like ribonucleoproteins"/>
    <property type="match status" value="1"/>
</dbReference>
<evidence type="ECO:0000313" key="12">
    <source>
        <dbReference type="Proteomes" id="UP000241048"/>
    </source>
</evidence>
<dbReference type="RefSeq" id="WP_107000816.1">
    <property type="nucleotide sequence ID" value="NZ_JAQDBF010000003.1"/>
</dbReference>
<dbReference type="Gene3D" id="2.30.30.60">
    <property type="match status" value="1"/>
</dbReference>
<feature type="domain" description="Mechanosensitive ion channel MscS" evidence="8">
    <location>
        <begin position="131"/>
        <end position="196"/>
    </location>
</feature>
<evidence type="ECO:0000256" key="1">
    <source>
        <dbReference type="ARBA" id="ARBA00004651"/>
    </source>
</evidence>
<dbReference type="InterPro" id="IPR023408">
    <property type="entry name" value="MscS_beta-dom_sf"/>
</dbReference>
<feature type="transmembrane region" description="Helical" evidence="7">
    <location>
        <begin position="85"/>
        <end position="107"/>
    </location>
</feature>
<dbReference type="GO" id="GO:0008381">
    <property type="term" value="F:mechanosensitive monoatomic ion channel activity"/>
    <property type="evidence" value="ECO:0007669"/>
    <property type="project" value="InterPro"/>
</dbReference>
<comment type="similarity">
    <text evidence="2">Belongs to the MscS (TC 1.A.23) family.</text>
</comment>
<evidence type="ECO:0000256" key="2">
    <source>
        <dbReference type="ARBA" id="ARBA00008017"/>
    </source>
</evidence>
<gene>
    <name evidence="11" type="ORF">C7U56_07865</name>
</gene>
<sequence length="296" mass="32207">MATAAELTGEEIAAVAESLSDPANLNVDTMAAIMHRIGPGLMALGQKVLVALIIFLIGRKVISMIEKMLSRSMEHAGMDVGVTRFLRALTQFVMNVFLLFMIAGQLGMDSASIVAVLGAAGLALSLALQQSLGNFAGGLLILIMKPFRVGDYIISPSGEGRVSMVGLVYTTILTTDNKAITIPNGTLSNSTVTNVTAMDKRMLELKVGIAYEADIRTAKAVLERVYREHPMVKKDEDIKVFVDSLGDSSVVLGIRGWVETADYWQTRWDILEQIKLSFDEAGIEIPYNKMDIHLKQ</sequence>
<dbReference type="Gene3D" id="3.30.70.100">
    <property type="match status" value="1"/>
</dbReference>
<feature type="transmembrane region" description="Helical" evidence="7">
    <location>
        <begin position="113"/>
        <end position="143"/>
    </location>
</feature>
<dbReference type="Pfam" id="PF00924">
    <property type="entry name" value="MS_channel_2nd"/>
    <property type="match status" value="1"/>
</dbReference>
<reference evidence="11 12" key="1">
    <citation type="submission" date="2018-03" db="EMBL/GenBank/DDBJ databases">
        <title>Lachnoclostridium SNUG30386 gen.nov., sp.nov., isolated from human faeces.</title>
        <authorList>
            <person name="Seo B."/>
            <person name="Jeon K."/>
            <person name="Ko G."/>
        </authorList>
    </citation>
    <scope>NUCLEOTIDE SEQUENCE [LARGE SCALE GENOMIC DNA]</scope>
    <source>
        <strain evidence="11 12">SNUG30386</strain>
    </source>
</reference>
<name>A0A2T3FR67_9CLOT</name>
<evidence type="ECO:0000256" key="3">
    <source>
        <dbReference type="ARBA" id="ARBA00022475"/>
    </source>
</evidence>
<evidence type="ECO:0000256" key="7">
    <source>
        <dbReference type="SAM" id="Phobius"/>
    </source>
</evidence>
<dbReference type="InterPro" id="IPR011014">
    <property type="entry name" value="MscS_channel_TM-2"/>
</dbReference>
<dbReference type="Pfam" id="PF21082">
    <property type="entry name" value="MS_channel_3rd"/>
    <property type="match status" value="1"/>
</dbReference>
<dbReference type="SUPFAM" id="SSF82689">
    <property type="entry name" value="Mechanosensitive channel protein MscS (YggB), C-terminal domain"/>
    <property type="match status" value="1"/>
</dbReference>
<dbReference type="Pfam" id="PF21088">
    <property type="entry name" value="MS_channel_1st"/>
    <property type="match status" value="1"/>
</dbReference>
<dbReference type="InterPro" id="IPR049278">
    <property type="entry name" value="MS_channel_C"/>
</dbReference>
<dbReference type="InterPro" id="IPR011066">
    <property type="entry name" value="MscS_channel_C_sf"/>
</dbReference>
<evidence type="ECO:0000259" key="9">
    <source>
        <dbReference type="Pfam" id="PF21082"/>
    </source>
</evidence>
<dbReference type="InterPro" id="IPR010920">
    <property type="entry name" value="LSM_dom_sf"/>
</dbReference>
<evidence type="ECO:0000259" key="8">
    <source>
        <dbReference type="Pfam" id="PF00924"/>
    </source>
</evidence>
<dbReference type="EMBL" id="PYLO01000002">
    <property type="protein sequence ID" value="PST37774.1"/>
    <property type="molecule type" value="Genomic_DNA"/>
</dbReference>
<evidence type="ECO:0000313" key="11">
    <source>
        <dbReference type="EMBL" id="PST37774.1"/>
    </source>
</evidence>
<dbReference type="GO" id="GO:0005886">
    <property type="term" value="C:plasma membrane"/>
    <property type="evidence" value="ECO:0007669"/>
    <property type="project" value="UniProtKB-SubCell"/>
</dbReference>
<organism evidence="11 12">
    <name type="scientific">Clostridium fessum</name>
    <dbReference type="NCBI Taxonomy" id="2126740"/>
    <lineage>
        <taxon>Bacteria</taxon>
        <taxon>Bacillati</taxon>
        <taxon>Bacillota</taxon>
        <taxon>Clostridia</taxon>
        <taxon>Eubacteriales</taxon>
        <taxon>Clostridiaceae</taxon>
        <taxon>Clostridium</taxon>
    </lineage>
</organism>
<feature type="domain" description="Mechanosensitive ion channel MscS C-terminal" evidence="9">
    <location>
        <begin position="204"/>
        <end position="285"/>
    </location>
</feature>